<sequence length="254" mass="27352">MPDSPSKQLASIHRLMIGIAVAANVVQFATFGSAIYGESIFVHEKVCLVALWAGMARCSLTVRTLGIVSVGTAIIAIYGPIQPWTSDFFAAMFAIATACFVWGYASRIALALNGSRPNKVQISMKDAGLSILIVSMGLAFVTRRLVTPNYDWGTFFGDIIANAFLFLTLSTASIPVIIIATQRRVDQHLLAQFVTLGVALLLAMCLQIAQVDRVTVTGIGILSVSLFLDSTLLRLVLIGSERSGDDRSEKSEIH</sequence>
<feature type="transmembrane region" description="Helical" evidence="1">
    <location>
        <begin position="215"/>
        <end position="237"/>
    </location>
</feature>
<evidence type="ECO:0000313" key="2">
    <source>
        <dbReference type="EMBL" id="EAQ78722.1"/>
    </source>
</evidence>
<dbReference type="Proteomes" id="UP000004358">
    <property type="component" value="Unassembled WGS sequence"/>
</dbReference>
<comment type="caution">
    <text evidence="2">The sequence shown here is derived from an EMBL/GenBank/DDBJ whole genome shotgun (WGS) entry which is preliminary data.</text>
</comment>
<feature type="transmembrane region" description="Helical" evidence="1">
    <location>
        <begin position="127"/>
        <end position="147"/>
    </location>
</feature>
<keyword evidence="1" id="KW-0472">Membrane</keyword>
<reference evidence="2 3" key="1">
    <citation type="submission" date="2006-02" db="EMBL/GenBank/DDBJ databases">
        <authorList>
            <person name="Amann R."/>
            <person name="Ferriera S."/>
            <person name="Johnson J."/>
            <person name="Kravitz S."/>
            <person name="Halpern A."/>
            <person name="Remington K."/>
            <person name="Beeson K."/>
            <person name="Tran B."/>
            <person name="Rogers Y.-H."/>
            <person name="Friedman R."/>
            <person name="Venter J.C."/>
        </authorList>
    </citation>
    <scope>NUCLEOTIDE SEQUENCE [LARGE SCALE GENOMIC DNA]</scope>
    <source>
        <strain evidence="2 3">DSM 3645</strain>
    </source>
</reference>
<keyword evidence="1" id="KW-1133">Transmembrane helix</keyword>
<name>A3ZY11_9BACT</name>
<dbReference type="STRING" id="314230.DSM3645_08015"/>
<accession>A3ZY11</accession>
<dbReference type="EMBL" id="AANZ01000019">
    <property type="protein sequence ID" value="EAQ78722.1"/>
    <property type="molecule type" value="Genomic_DNA"/>
</dbReference>
<protein>
    <submittedName>
        <fullName evidence="2">Uncharacterized protein</fullName>
    </submittedName>
</protein>
<dbReference type="RefSeq" id="WP_002655199.1">
    <property type="nucleotide sequence ID" value="NZ_CH672377.1"/>
</dbReference>
<evidence type="ECO:0000256" key="1">
    <source>
        <dbReference type="SAM" id="Phobius"/>
    </source>
</evidence>
<proteinExistence type="predicted"/>
<organism evidence="2 3">
    <name type="scientific">Blastopirellula marina DSM 3645</name>
    <dbReference type="NCBI Taxonomy" id="314230"/>
    <lineage>
        <taxon>Bacteria</taxon>
        <taxon>Pseudomonadati</taxon>
        <taxon>Planctomycetota</taxon>
        <taxon>Planctomycetia</taxon>
        <taxon>Pirellulales</taxon>
        <taxon>Pirellulaceae</taxon>
        <taxon>Blastopirellula</taxon>
    </lineage>
</organism>
<gene>
    <name evidence="2" type="ORF">DSM3645_08015</name>
</gene>
<evidence type="ECO:0000313" key="3">
    <source>
        <dbReference type="Proteomes" id="UP000004358"/>
    </source>
</evidence>
<keyword evidence="1" id="KW-0812">Transmembrane</keyword>
<feature type="transmembrane region" description="Helical" evidence="1">
    <location>
        <begin position="159"/>
        <end position="180"/>
    </location>
</feature>
<feature type="transmembrane region" description="Helical" evidence="1">
    <location>
        <begin position="88"/>
        <end position="106"/>
    </location>
</feature>
<feature type="transmembrane region" description="Helical" evidence="1">
    <location>
        <begin position="12"/>
        <end position="36"/>
    </location>
</feature>
<feature type="transmembrane region" description="Helical" evidence="1">
    <location>
        <begin position="189"/>
        <end position="209"/>
    </location>
</feature>
<dbReference type="HOGENOM" id="CLU_1092679_0_0_0"/>
<feature type="transmembrane region" description="Helical" evidence="1">
    <location>
        <begin position="48"/>
        <end position="76"/>
    </location>
</feature>
<dbReference type="OrthoDB" id="9801912at2"/>
<dbReference type="AlphaFoldDB" id="A3ZY11"/>